<reference evidence="3 4" key="1">
    <citation type="submission" date="2020-08" db="EMBL/GenBank/DDBJ databases">
        <title>Genomic Encyclopedia of Type Strains, Phase IV (KMG-IV): sequencing the most valuable type-strain genomes for metagenomic binning, comparative biology and taxonomic classification.</title>
        <authorList>
            <person name="Goeker M."/>
        </authorList>
    </citation>
    <scope>NUCLEOTIDE SEQUENCE [LARGE SCALE GENOMIC DNA]</scope>
    <source>
        <strain evidence="3 4">DSM 103336</strain>
    </source>
</reference>
<dbReference type="InterPro" id="IPR003431">
    <property type="entry name" value="B-propeller_Phytase"/>
</dbReference>
<keyword evidence="4" id="KW-1185">Reference proteome</keyword>
<dbReference type="EMBL" id="JACIJR010000006">
    <property type="protein sequence ID" value="MBB5730334.1"/>
    <property type="molecule type" value="Genomic_DNA"/>
</dbReference>
<feature type="domain" description="BPP" evidence="2">
    <location>
        <begin position="33"/>
        <end position="355"/>
    </location>
</feature>
<organism evidence="3 4">
    <name type="scientific">Sphingomonas prati</name>
    <dbReference type="NCBI Taxonomy" id="1843237"/>
    <lineage>
        <taxon>Bacteria</taxon>
        <taxon>Pseudomonadati</taxon>
        <taxon>Pseudomonadota</taxon>
        <taxon>Alphaproteobacteria</taxon>
        <taxon>Sphingomonadales</taxon>
        <taxon>Sphingomonadaceae</taxon>
        <taxon>Sphingomonas</taxon>
    </lineage>
</organism>
<dbReference type="InterPro" id="IPR006311">
    <property type="entry name" value="TAT_signal"/>
</dbReference>
<gene>
    <name evidence="3" type="ORF">FHS99_002832</name>
</gene>
<dbReference type="AlphaFoldDB" id="A0A7W9BUG1"/>
<evidence type="ECO:0000313" key="4">
    <source>
        <dbReference type="Proteomes" id="UP000546701"/>
    </source>
</evidence>
<dbReference type="PROSITE" id="PS51318">
    <property type="entry name" value="TAT"/>
    <property type="match status" value="1"/>
</dbReference>
<sequence length="372" mass="38749">MTASRQTFFRTVTAVATATALAGCATAQPDWATVAKRAPSPTVFASRETNAVQTANADAADDPAIWRNAADPAASLIVGTDKKAGLNVYDLMGRQRNYVNAGRVNNVDVIETTIAGRSAVLVAASDRNDPLAPKIALFRLDTAAARLLPIGVVAAGTGEAYGICLTARGDGVDAFVVLKDGTINQVALDLSAGAPKGAVVRTLKLGSQSEGCVIDPRSQRLYVAEEDVGIWRFDARPDGDNTPVSVAKVGGRTLVADVEGLALALEPAGGGILVASSQGDNAYALYDLASERFLGRFRIAPGRLGAVSQTDGIEVALGDFGSEFPEGIMIAQDGDNAPQAQNFKLVDWRAIRRLLSPATQSRAMTIPAAQAK</sequence>
<keyword evidence="1" id="KW-0732">Signal</keyword>
<feature type="chain" id="PRO_5030912101" evidence="1">
    <location>
        <begin position="28"/>
        <end position="372"/>
    </location>
</feature>
<dbReference type="SUPFAM" id="SSF50956">
    <property type="entry name" value="Thermostable phytase (3-phytase)"/>
    <property type="match status" value="1"/>
</dbReference>
<keyword evidence="3" id="KW-0378">Hydrolase</keyword>
<dbReference type="GO" id="GO:0016158">
    <property type="term" value="F:inositol hexakisphosphate 3-phosphatase activity"/>
    <property type="evidence" value="ECO:0007669"/>
    <property type="project" value="UniProtKB-EC"/>
</dbReference>
<proteinExistence type="predicted"/>
<dbReference type="RefSeq" id="WP_157176207.1">
    <property type="nucleotide sequence ID" value="NZ_BMJP01000004.1"/>
</dbReference>
<evidence type="ECO:0000259" key="2">
    <source>
        <dbReference type="PROSITE" id="PS51662"/>
    </source>
</evidence>
<dbReference type="InterPro" id="IPR011042">
    <property type="entry name" value="6-blade_b-propeller_TolB-like"/>
</dbReference>
<dbReference type="Proteomes" id="UP000546701">
    <property type="component" value="Unassembled WGS sequence"/>
</dbReference>
<name>A0A7W9BUG1_9SPHN</name>
<dbReference type="Pfam" id="PF02333">
    <property type="entry name" value="Phytase"/>
    <property type="match status" value="1"/>
</dbReference>
<comment type="caution">
    <text evidence="3">The sequence shown here is derived from an EMBL/GenBank/DDBJ whole genome shotgun (WGS) entry which is preliminary data.</text>
</comment>
<feature type="signal peptide" evidence="1">
    <location>
        <begin position="1"/>
        <end position="27"/>
    </location>
</feature>
<dbReference type="PROSITE" id="PS51257">
    <property type="entry name" value="PROKAR_LIPOPROTEIN"/>
    <property type="match status" value="1"/>
</dbReference>
<dbReference type="PROSITE" id="PS51662">
    <property type="entry name" value="BP_PHYTASE"/>
    <property type="match status" value="1"/>
</dbReference>
<evidence type="ECO:0000256" key="1">
    <source>
        <dbReference type="SAM" id="SignalP"/>
    </source>
</evidence>
<protein>
    <submittedName>
        <fullName evidence="3">3-phytase</fullName>
        <ecNumber evidence="3">3.1.3.8</ecNumber>
    </submittedName>
</protein>
<dbReference type="OrthoDB" id="8696437at2"/>
<dbReference type="Gene3D" id="2.120.10.30">
    <property type="entry name" value="TolB, C-terminal domain"/>
    <property type="match status" value="1"/>
</dbReference>
<dbReference type="EC" id="3.1.3.8" evidence="3"/>
<evidence type="ECO:0000313" key="3">
    <source>
        <dbReference type="EMBL" id="MBB5730334.1"/>
    </source>
</evidence>
<accession>A0A7W9BUG1</accession>